<dbReference type="NCBIfam" id="NF006054">
    <property type="entry name" value="PRK08202.1"/>
    <property type="match status" value="1"/>
</dbReference>
<comment type="catalytic activity">
    <reaction evidence="6">
        <text>2'-deoxyguanosine + phosphate = 2-deoxy-alpha-D-ribose 1-phosphate + guanine</text>
        <dbReference type="Rhea" id="RHEA:27738"/>
        <dbReference type="ChEBI" id="CHEBI:16235"/>
        <dbReference type="ChEBI" id="CHEBI:17172"/>
        <dbReference type="ChEBI" id="CHEBI:43474"/>
        <dbReference type="ChEBI" id="CHEBI:57259"/>
        <dbReference type="EC" id="2.4.2.1"/>
    </reaction>
</comment>
<dbReference type="EC" id="2.4.2.1" evidence="9"/>
<dbReference type="UniPathway" id="UPA00606"/>
<comment type="catalytic activity">
    <reaction evidence="8">
        <text>guanosine + phosphate = alpha-D-ribose 1-phosphate + guanine</text>
        <dbReference type="Rhea" id="RHEA:13233"/>
        <dbReference type="ChEBI" id="CHEBI:16235"/>
        <dbReference type="ChEBI" id="CHEBI:16750"/>
        <dbReference type="ChEBI" id="CHEBI:43474"/>
        <dbReference type="ChEBI" id="CHEBI:57720"/>
        <dbReference type="EC" id="2.4.2.1"/>
    </reaction>
</comment>
<dbReference type="InterPro" id="IPR011268">
    <property type="entry name" value="Purine_phosphorylase"/>
</dbReference>
<dbReference type="WBParaSite" id="MCU_006197-RA">
    <property type="protein sequence ID" value="MCU_006197-RA"/>
    <property type="gene ID" value="MCU_006197"/>
</dbReference>
<comment type="function">
    <text evidence="9">The purine nucleoside phosphorylases catalyze the phosphorolytic breakdown of the N-glycosidic bond in the beta-(deoxy)ribonucleoside molecules, with the formation of the corresponding free purine bases and pentose-1-phosphate.</text>
</comment>
<evidence type="ECO:0000256" key="2">
    <source>
        <dbReference type="ARBA" id="ARBA00006751"/>
    </source>
</evidence>
<feature type="domain" description="Nucleoside phosphorylase" evidence="10">
    <location>
        <begin position="26"/>
        <end position="274"/>
    </location>
</feature>
<evidence type="ECO:0000256" key="8">
    <source>
        <dbReference type="ARBA" id="ARBA00023970"/>
    </source>
</evidence>
<dbReference type="SUPFAM" id="SSF53167">
    <property type="entry name" value="Purine and uridine phosphorylases"/>
    <property type="match status" value="1"/>
</dbReference>
<evidence type="ECO:0000256" key="6">
    <source>
        <dbReference type="ARBA" id="ARBA00023929"/>
    </source>
</evidence>
<dbReference type="Gene3D" id="3.40.50.1580">
    <property type="entry name" value="Nucleoside phosphorylase domain"/>
    <property type="match status" value="1"/>
</dbReference>
<dbReference type="AlphaFoldDB" id="A0A5K3F8F4"/>
<dbReference type="InterPro" id="IPR000845">
    <property type="entry name" value="Nucleoside_phosphorylase_d"/>
</dbReference>
<evidence type="ECO:0000256" key="4">
    <source>
        <dbReference type="ARBA" id="ARBA00022679"/>
    </source>
</evidence>
<evidence type="ECO:0000259" key="10">
    <source>
        <dbReference type="Pfam" id="PF01048"/>
    </source>
</evidence>
<evidence type="ECO:0000256" key="9">
    <source>
        <dbReference type="PIRNR" id="PIRNR000477"/>
    </source>
</evidence>
<sequence length="281" mass="30705">MSATYEACSRACEHIRSRVPHVQPQVGIICGTGLGSIADELTDPKCLPYEDIPGFPKSAALGEDGVFVFGRFGGKEVCVMRGRFHPYEGHPRNLLALPIRVMQMLGVKTLFLTNAAGGVNETYVPGDLVIISDHVDFSSIVGLNPLMGPNDERFGTRFPAMIGTYDKQLRDYGKECARELKIDKQVKEGVFFHICGPAYETPATFEMLRSLGCDVYGMSTTQEVVTAKHLGMRIFAVSLITDPAIHDSDSGSVSSRAEMLRVAKLRAPVMAKFLGAMLQKL</sequence>
<dbReference type="GO" id="GO:0009116">
    <property type="term" value="P:nucleoside metabolic process"/>
    <property type="evidence" value="ECO:0007669"/>
    <property type="project" value="InterPro"/>
</dbReference>
<comment type="similarity">
    <text evidence="2 9">Belongs to the PNP/MTAP phosphorylase family.</text>
</comment>
<organism evidence="11">
    <name type="scientific">Mesocestoides corti</name>
    <name type="common">Flatworm</name>
    <dbReference type="NCBI Taxonomy" id="53468"/>
    <lineage>
        <taxon>Eukaryota</taxon>
        <taxon>Metazoa</taxon>
        <taxon>Spiralia</taxon>
        <taxon>Lophotrochozoa</taxon>
        <taxon>Platyhelminthes</taxon>
        <taxon>Cestoda</taxon>
        <taxon>Eucestoda</taxon>
        <taxon>Cyclophyllidea</taxon>
        <taxon>Mesocestoididae</taxon>
        <taxon>Mesocestoides</taxon>
    </lineage>
</organism>
<name>A0A5K3F8F4_MESCO</name>
<comment type="pathway">
    <text evidence="1 9">Purine metabolism; purine nucleoside salvage.</text>
</comment>
<dbReference type="InterPro" id="IPR035994">
    <property type="entry name" value="Nucleoside_phosphorylase_sf"/>
</dbReference>
<comment type="catalytic activity">
    <reaction evidence="7">
        <text>2'-deoxyinosine + phosphate = 2-deoxy-alpha-D-ribose 1-phosphate + hypoxanthine</text>
        <dbReference type="Rhea" id="RHEA:27750"/>
        <dbReference type="ChEBI" id="CHEBI:17368"/>
        <dbReference type="ChEBI" id="CHEBI:28997"/>
        <dbReference type="ChEBI" id="CHEBI:43474"/>
        <dbReference type="ChEBI" id="CHEBI:57259"/>
        <dbReference type="EC" id="2.4.2.1"/>
    </reaction>
</comment>
<dbReference type="NCBIfam" id="TIGR01697">
    <property type="entry name" value="PNPH-PUNA-XAPA"/>
    <property type="match status" value="1"/>
</dbReference>
<evidence type="ECO:0000256" key="1">
    <source>
        <dbReference type="ARBA" id="ARBA00005058"/>
    </source>
</evidence>
<keyword evidence="3 9" id="KW-0328">Glycosyltransferase</keyword>
<dbReference type="GO" id="GO:0047975">
    <property type="term" value="F:guanosine phosphorylase activity"/>
    <property type="evidence" value="ECO:0007669"/>
    <property type="project" value="RHEA"/>
</dbReference>
<dbReference type="PIRSF" id="PIRSF000477">
    <property type="entry name" value="PurNPase"/>
    <property type="match status" value="1"/>
</dbReference>
<dbReference type="GO" id="GO:0004731">
    <property type="term" value="F:purine-nucleoside phosphorylase activity"/>
    <property type="evidence" value="ECO:0007669"/>
    <property type="project" value="UniProtKB-EC"/>
</dbReference>
<dbReference type="PANTHER" id="PTHR11904:SF9">
    <property type="entry name" value="PURINE NUCLEOSIDE PHOSPHORYLASE-RELATED"/>
    <property type="match status" value="1"/>
</dbReference>
<keyword evidence="4 9" id="KW-0808">Transferase</keyword>
<dbReference type="GO" id="GO:0005737">
    <property type="term" value="C:cytoplasm"/>
    <property type="evidence" value="ECO:0007669"/>
    <property type="project" value="TreeGrafter"/>
</dbReference>
<proteinExistence type="inferred from homology"/>
<reference evidence="11" key="1">
    <citation type="submission" date="2019-11" db="UniProtKB">
        <authorList>
            <consortium name="WormBaseParasite"/>
        </authorList>
    </citation>
    <scope>IDENTIFICATION</scope>
</reference>
<dbReference type="CDD" id="cd09009">
    <property type="entry name" value="PNP-EcPNPII_like"/>
    <property type="match status" value="1"/>
</dbReference>
<comment type="catalytic activity">
    <reaction evidence="5">
        <text>inosine + phosphate = alpha-D-ribose 1-phosphate + hypoxanthine</text>
        <dbReference type="Rhea" id="RHEA:27646"/>
        <dbReference type="ChEBI" id="CHEBI:17368"/>
        <dbReference type="ChEBI" id="CHEBI:17596"/>
        <dbReference type="ChEBI" id="CHEBI:43474"/>
        <dbReference type="ChEBI" id="CHEBI:57720"/>
        <dbReference type="EC" id="2.4.2.1"/>
    </reaction>
</comment>
<evidence type="ECO:0000256" key="5">
    <source>
        <dbReference type="ARBA" id="ARBA00023918"/>
    </source>
</evidence>
<evidence type="ECO:0000313" key="11">
    <source>
        <dbReference type="WBParaSite" id="MCU_006197-RA"/>
    </source>
</evidence>
<evidence type="ECO:0000256" key="7">
    <source>
        <dbReference type="ARBA" id="ARBA00023950"/>
    </source>
</evidence>
<dbReference type="PANTHER" id="PTHR11904">
    <property type="entry name" value="METHYLTHIOADENOSINE/PURINE NUCLEOSIDE PHOSPHORYLASE"/>
    <property type="match status" value="1"/>
</dbReference>
<protein>
    <recommendedName>
        <fullName evidence="9">Purine nucleoside phosphorylase</fullName>
        <ecNumber evidence="9">2.4.2.1</ecNumber>
    </recommendedName>
    <alternativeName>
        <fullName evidence="9">Inosine-guanosine phosphorylase</fullName>
    </alternativeName>
</protein>
<accession>A0A5K3F8F4</accession>
<dbReference type="Pfam" id="PF01048">
    <property type="entry name" value="PNP_UDP_1"/>
    <property type="match status" value="1"/>
</dbReference>
<evidence type="ECO:0000256" key="3">
    <source>
        <dbReference type="ARBA" id="ARBA00022676"/>
    </source>
</evidence>